<organism evidence="1">
    <name type="scientific">Fusarium oxysporum Fo47</name>
    <dbReference type="NCBI Taxonomy" id="660027"/>
    <lineage>
        <taxon>Eukaryota</taxon>
        <taxon>Fungi</taxon>
        <taxon>Dikarya</taxon>
        <taxon>Ascomycota</taxon>
        <taxon>Pezizomycotina</taxon>
        <taxon>Sordariomycetes</taxon>
        <taxon>Hypocreomycetidae</taxon>
        <taxon>Hypocreales</taxon>
        <taxon>Nectriaceae</taxon>
        <taxon>Fusarium</taxon>
        <taxon>Fusarium oxysporum species complex</taxon>
    </lineage>
</organism>
<gene>
    <name evidence="1" type="ORF">FOZG_10233</name>
</gene>
<dbReference type="AlphaFoldDB" id="W9K2R2"/>
<dbReference type="VEuPathDB" id="FungiDB:FOZG_10233"/>
<dbReference type="HOGENOM" id="CLU_3068710_0_0_1"/>
<evidence type="ECO:0000313" key="1">
    <source>
        <dbReference type="EMBL" id="EWZ38687.1"/>
    </source>
</evidence>
<dbReference type="EMBL" id="JH717901">
    <property type="protein sequence ID" value="EWZ38687.1"/>
    <property type="molecule type" value="Genomic_DNA"/>
</dbReference>
<accession>W9K2R2</accession>
<proteinExistence type="predicted"/>
<dbReference type="Proteomes" id="UP000030766">
    <property type="component" value="Unassembled WGS sequence"/>
</dbReference>
<reference evidence="1" key="1">
    <citation type="submission" date="2011-06" db="EMBL/GenBank/DDBJ databases">
        <title>The Genome Sequence of Fusarium oxysporum Fo47.</title>
        <authorList>
            <consortium name="The Broad Institute Genome Sequencing Platform"/>
            <person name="Ma L.-J."/>
            <person name="Gale L.R."/>
            <person name="Schwartz D.C."/>
            <person name="Zhou S."/>
            <person name="Corby-Kistler H."/>
            <person name="Young S.K."/>
            <person name="Zeng Q."/>
            <person name="Gargeya S."/>
            <person name="Fitzgerald M."/>
            <person name="Haas B."/>
            <person name="Abouelleil A."/>
            <person name="Alvarado L."/>
            <person name="Arachchi H.M."/>
            <person name="Berlin A."/>
            <person name="Brown A."/>
            <person name="Chapman S.B."/>
            <person name="Chen Z."/>
            <person name="Dunbar C."/>
            <person name="Freedman E."/>
            <person name="Gearin G."/>
            <person name="Gellesch M."/>
            <person name="Goldberg J."/>
            <person name="Griggs A."/>
            <person name="Gujja S."/>
            <person name="Heiman D."/>
            <person name="Howarth C."/>
            <person name="Larson L."/>
            <person name="Lui A."/>
            <person name="MacDonald P.J.P."/>
            <person name="Mehta T."/>
            <person name="Montmayeur A."/>
            <person name="Murphy C."/>
            <person name="Neiman D."/>
            <person name="Pearson M."/>
            <person name="Priest M."/>
            <person name="Roberts A."/>
            <person name="Saif S."/>
            <person name="Shea T."/>
            <person name="Shenoy N."/>
            <person name="Sisk P."/>
            <person name="Stolte C."/>
            <person name="Sykes S."/>
            <person name="Wortman J."/>
            <person name="Nusbaum C."/>
            <person name="Birren B."/>
        </authorList>
    </citation>
    <scope>NUCLEOTIDE SEQUENCE [LARGE SCALE GENOMIC DNA]</scope>
    <source>
        <strain evidence="1">Fo47</strain>
    </source>
</reference>
<reference evidence="1" key="2">
    <citation type="submission" date="2012-06" db="EMBL/GenBank/DDBJ databases">
        <title>Annotation of the Genome Sequence of Fusarium oxysporum Fo47.</title>
        <authorList>
            <consortium name="The Broad Institute Genomics Platform"/>
            <person name="Ma L.-J."/>
            <person name="Corby-Kistler H."/>
            <person name="Broz K."/>
            <person name="Gale L.R."/>
            <person name="Jonkers W."/>
            <person name="O'Donnell K."/>
            <person name="Ploetz R."/>
            <person name="Steinberg C."/>
            <person name="Schwartz D.C."/>
            <person name="VanEtten H."/>
            <person name="Zhou S."/>
            <person name="Young S.K."/>
            <person name="Zeng Q."/>
            <person name="Gargeya S."/>
            <person name="Fitzgerald M."/>
            <person name="Abouelleil A."/>
            <person name="Alvarado L."/>
            <person name="Chapman S.B."/>
            <person name="Gainer-Dewar J."/>
            <person name="Goldberg J."/>
            <person name="Griggs A."/>
            <person name="Gujja S."/>
            <person name="Hansen M."/>
            <person name="Howarth C."/>
            <person name="Imamovic A."/>
            <person name="Ireland A."/>
            <person name="Larimer J."/>
            <person name="McCowan C."/>
            <person name="Murphy C."/>
            <person name="Pearson M."/>
            <person name="Poon T.W."/>
            <person name="Priest M."/>
            <person name="Roberts A."/>
            <person name="Saif S."/>
            <person name="Shea T."/>
            <person name="Sykes S."/>
            <person name="Wortman J."/>
            <person name="Nusbaum C."/>
            <person name="Birren B."/>
        </authorList>
    </citation>
    <scope>NUCLEOTIDE SEQUENCE</scope>
    <source>
        <strain evidence="1">Fo47</strain>
    </source>
</reference>
<protein>
    <submittedName>
        <fullName evidence="1">Uncharacterized protein</fullName>
    </submittedName>
</protein>
<name>W9K2R2_FUSOX</name>
<sequence>MTYMLEETSEGIEKASAMGYYSRLFIITHLLPLFSAAAAAAAADPSHNYASASMP</sequence>